<evidence type="ECO:0000259" key="17">
    <source>
        <dbReference type="PROSITE" id="PS51002"/>
    </source>
</evidence>
<dbReference type="PROSITE" id="PS51002">
    <property type="entry name" value="CYTB_NTER"/>
    <property type="match status" value="1"/>
</dbReference>
<keyword evidence="4 16" id="KW-0813">Transport</keyword>
<dbReference type="GO" id="GO:0046872">
    <property type="term" value="F:metal ion binding"/>
    <property type="evidence" value="ECO:0007669"/>
    <property type="project" value="UniProtKB-UniRule"/>
</dbReference>
<dbReference type="Pfam" id="PF00032">
    <property type="entry name" value="Cytochrom_B_C"/>
    <property type="match status" value="1"/>
</dbReference>
<feature type="domain" description="Cytochrome b/b6 N-terminal region profile" evidence="17">
    <location>
        <begin position="1"/>
        <end position="200"/>
    </location>
</feature>
<geneLocation type="mitochondrion" evidence="19"/>
<dbReference type="GO" id="GO:0008121">
    <property type="term" value="F:quinol-cytochrome-c reductase activity"/>
    <property type="evidence" value="ECO:0007669"/>
    <property type="project" value="TreeGrafter"/>
</dbReference>
<accession>A0A346HGX8</accession>
<evidence type="ECO:0000256" key="15">
    <source>
        <dbReference type="ARBA" id="ARBA00023136"/>
    </source>
</evidence>
<comment type="cofactor">
    <cofactor evidence="16">
        <name>heme b</name>
        <dbReference type="ChEBI" id="CHEBI:60344"/>
    </cofactor>
    <text evidence="16">Binds 2 heme groups non-covalently.</text>
</comment>
<keyword evidence="5 16" id="KW-0349">Heme</keyword>
<keyword evidence="10 16" id="KW-0249">Electron transport</keyword>
<dbReference type="GeneID" id="38092548"/>
<feature type="transmembrane region" description="Helical" evidence="16">
    <location>
        <begin position="20"/>
        <end position="48"/>
    </location>
</feature>
<keyword evidence="9" id="KW-0999">Mitochondrion inner membrane</keyword>
<evidence type="ECO:0000256" key="7">
    <source>
        <dbReference type="ARBA" id="ARBA00022692"/>
    </source>
</evidence>
<feature type="transmembrane region" description="Helical" evidence="16">
    <location>
        <begin position="221"/>
        <end position="238"/>
    </location>
</feature>
<evidence type="ECO:0000256" key="2">
    <source>
        <dbReference type="ARBA" id="ARBA00004448"/>
    </source>
</evidence>
<dbReference type="EMBL" id="MF671696">
    <property type="protein sequence ID" value="AXO78664.1"/>
    <property type="molecule type" value="Genomic_DNA"/>
</dbReference>
<feature type="transmembrane region" description="Helical" evidence="16">
    <location>
        <begin position="333"/>
        <end position="355"/>
    </location>
</feature>
<dbReference type="InterPro" id="IPR036150">
    <property type="entry name" value="Cyt_b/b6_C_sf"/>
</dbReference>
<evidence type="ECO:0000256" key="8">
    <source>
        <dbReference type="ARBA" id="ARBA00022723"/>
    </source>
</evidence>
<feature type="domain" description="Cytochrome b/b6 C-terminal region profile" evidence="18">
    <location>
        <begin position="202"/>
        <end position="368"/>
    </location>
</feature>
<dbReference type="CDD" id="cd00284">
    <property type="entry name" value="Cytochrome_b_N"/>
    <property type="match status" value="1"/>
</dbReference>
<dbReference type="Gene3D" id="1.20.810.10">
    <property type="entry name" value="Cytochrome Bc1 Complex, Chain C"/>
    <property type="match status" value="1"/>
</dbReference>
<feature type="transmembrane region" description="Helical" evidence="16">
    <location>
        <begin position="131"/>
        <end position="152"/>
    </location>
</feature>
<keyword evidence="11 16" id="KW-1133">Transmembrane helix</keyword>
<dbReference type="PROSITE" id="PS51003">
    <property type="entry name" value="CYTB_CTER"/>
    <property type="match status" value="1"/>
</dbReference>
<sequence length="368" mass="42149">MVLLVRRNIIDLPTNYSLSYYWCSGFMISAFMLFQIITGIILSFLYVADSELSFRCVMDLTNDSFFTWCVRYWHIWGVTILFILLFVHMGRSLYYSSYTKKGVWNVGFILYILTMAEAFLGYILPWHQMSYWAATVLTAIAGSVPVIGPTLFKYLVGGFSVTNVTLVRVFSAHVILGFVILGLMMLHLFYLHSSGSNNPLFSSFGYGDVVYFHSYFTTKDFFCLVVISLLLVGSMWVAPDLVVDTEGYLESDPLVTPVSIKPEWYFLIYYAILRSVESKIGGLVLVVSLLFFIWVPTFNNSSAYFLSRQMTFWVLVCLFMGLTYLGACHPEYPYLGVCQVFSVGMVLVMFSYKLFWSNLPMVYKSIKV</sequence>
<dbReference type="GO" id="GO:0016491">
    <property type="term" value="F:oxidoreductase activity"/>
    <property type="evidence" value="ECO:0007669"/>
    <property type="project" value="UniProtKB-UniRule"/>
</dbReference>
<dbReference type="GO" id="GO:0006122">
    <property type="term" value="P:mitochondrial electron transport, ubiquinol to cytochrome c"/>
    <property type="evidence" value="ECO:0007669"/>
    <property type="project" value="TreeGrafter"/>
</dbReference>
<protein>
    <recommendedName>
        <fullName evidence="3 16">Cytochrome b</fullName>
    </recommendedName>
</protein>
<keyword evidence="12 16" id="KW-0408">Iron</keyword>
<dbReference type="PANTHER" id="PTHR19271:SF16">
    <property type="entry name" value="CYTOCHROME B"/>
    <property type="match status" value="1"/>
</dbReference>
<evidence type="ECO:0000256" key="12">
    <source>
        <dbReference type="ARBA" id="ARBA00023004"/>
    </source>
</evidence>
<organism evidence="19">
    <name type="scientific">Ligula intestinalis</name>
    <name type="common">Tapeworm</name>
    <dbReference type="NCBI Taxonomy" id="94845"/>
    <lineage>
        <taxon>Eukaryota</taxon>
        <taxon>Metazoa</taxon>
        <taxon>Spiralia</taxon>
        <taxon>Lophotrochozoa</taxon>
        <taxon>Platyhelminthes</taxon>
        <taxon>Cestoda</taxon>
        <taxon>Eucestoda</taxon>
        <taxon>Diphyllobothriidea</taxon>
        <taxon>Diphyllobothriidae</taxon>
        <taxon>Ligula</taxon>
    </lineage>
</organism>
<keyword evidence="13" id="KW-0830">Ubiquinone</keyword>
<evidence type="ECO:0000256" key="3">
    <source>
        <dbReference type="ARBA" id="ARBA00013531"/>
    </source>
</evidence>
<dbReference type="GO" id="GO:0005743">
    <property type="term" value="C:mitochondrial inner membrane"/>
    <property type="evidence" value="ECO:0007669"/>
    <property type="project" value="UniProtKB-SubCell"/>
</dbReference>
<dbReference type="AlphaFoldDB" id="A0A346HGX8"/>
<evidence type="ECO:0000256" key="16">
    <source>
        <dbReference type="RuleBase" id="RU362117"/>
    </source>
</evidence>
<keyword evidence="8 16" id="KW-0479">Metal-binding</keyword>
<dbReference type="InterPro" id="IPR027387">
    <property type="entry name" value="Cytb/b6-like_sf"/>
</dbReference>
<evidence type="ECO:0000313" key="19">
    <source>
        <dbReference type="EMBL" id="AXO78664.1"/>
    </source>
</evidence>
<evidence type="ECO:0000256" key="13">
    <source>
        <dbReference type="ARBA" id="ARBA00023075"/>
    </source>
</evidence>
<comment type="function">
    <text evidence="1 16">Component of the ubiquinol-cytochrome c reductase complex (complex III or cytochrome b-c1 complex) that is part of the mitochondrial respiratory chain. The b-c1 complex mediates electron transfer from ubiquinol to cytochrome c. Contributes to the generation of a proton gradient across the mitochondrial membrane that is then used for ATP synthesis.</text>
</comment>
<proteinExistence type="inferred from homology"/>
<evidence type="ECO:0000256" key="10">
    <source>
        <dbReference type="ARBA" id="ARBA00022982"/>
    </source>
</evidence>
<evidence type="ECO:0000259" key="18">
    <source>
        <dbReference type="PROSITE" id="PS51003"/>
    </source>
</evidence>
<feature type="transmembrane region" description="Helical" evidence="16">
    <location>
        <begin position="102"/>
        <end position="124"/>
    </location>
</feature>
<dbReference type="RefSeq" id="YP_009517313.1">
    <property type="nucleotide sequence ID" value="NC_039445.1"/>
</dbReference>
<feature type="transmembrane region" description="Helical" evidence="16">
    <location>
        <begin position="172"/>
        <end position="191"/>
    </location>
</feature>
<keyword evidence="14 16" id="KW-0496">Mitochondrion</keyword>
<evidence type="ECO:0000256" key="11">
    <source>
        <dbReference type="ARBA" id="ARBA00022989"/>
    </source>
</evidence>
<evidence type="ECO:0000256" key="5">
    <source>
        <dbReference type="ARBA" id="ARBA00022617"/>
    </source>
</evidence>
<evidence type="ECO:0000256" key="6">
    <source>
        <dbReference type="ARBA" id="ARBA00022660"/>
    </source>
</evidence>
<gene>
    <name evidence="19" type="primary">cytb</name>
</gene>
<dbReference type="SUPFAM" id="SSF81342">
    <property type="entry name" value="Transmembrane di-heme cytochromes"/>
    <property type="match status" value="1"/>
</dbReference>
<feature type="transmembrane region" description="Helical" evidence="16">
    <location>
        <begin position="69"/>
        <end position="90"/>
    </location>
</feature>
<dbReference type="InterPro" id="IPR005798">
    <property type="entry name" value="Cyt_b/b6_C"/>
</dbReference>
<dbReference type="Pfam" id="PF00033">
    <property type="entry name" value="Cytochrome_B"/>
    <property type="match status" value="1"/>
</dbReference>
<comment type="similarity">
    <text evidence="16">Belongs to the cytochrome b family.</text>
</comment>
<evidence type="ECO:0000256" key="4">
    <source>
        <dbReference type="ARBA" id="ARBA00022448"/>
    </source>
</evidence>
<dbReference type="InterPro" id="IPR048259">
    <property type="entry name" value="Cytochrome_b_N_euk/bac"/>
</dbReference>
<dbReference type="InterPro" id="IPR005797">
    <property type="entry name" value="Cyt_b/b6_N"/>
</dbReference>
<dbReference type="PANTHER" id="PTHR19271">
    <property type="entry name" value="CYTOCHROME B"/>
    <property type="match status" value="1"/>
</dbReference>
<feature type="transmembrane region" description="Helical" evidence="16">
    <location>
        <begin position="310"/>
        <end position="327"/>
    </location>
</feature>
<keyword evidence="7 16" id="KW-0812">Transmembrane</keyword>
<feature type="transmembrane region" description="Helical" evidence="16">
    <location>
        <begin position="280"/>
        <end position="298"/>
    </location>
</feature>
<comment type="subcellular location">
    <subcellularLocation>
        <location evidence="2">Mitochondrion inner membrane</location>
        <topology evidence="2">Multi-pass membrane protein</topology>
    </subcellularLocation>
</comment>
<evidence type="ECO:0000256" key="1">
    <source>
        <dbReference type="ARBA" id="ARBA00002566"/>
    </source>
</evidence>
<keyword evidence="15 16" id="KW-0472">Membrane</keyword>
<dbReference type="InterPro" id="IPR016174">
    <property type="entry name" value="Di-haem_cyt_TM"/>
</dbReference>
<dbReference type="SUPFAM" id="SSF81648">
    <property type="entry name" value="a domain/subunit of cytochrome bc1 complex (Ubiquinol-cytochrome c reductase)"/>
    <property type="match status" value="1"/>
</dbReference>
<keyword evidence="6 16" id="KW-0679">Respiratory chain</keyword>
<name>A0A346HGX8_LIGIN</name>
<reference evidence="19" key="1">
    <citation type="submission" date="2017-08" db="EMBL/GenBank/DDBJ databases">
        <authorList>
            <person name="de Groot N.N."/>
        </authorList>
    </citation>
    <scope>NUCLEOTIDE SEQUENCE</scope>
</reference>
<evidence type="ECO:0000256" key="14">
    <source>
        <dbReference type="ARBA" id="ARBA00023128"/>
    </source>
</evidence>
<evidence type="ECO:0000256" key="9">
    <source>
        <dbReference type="ARBA" id="ARBA00022792"/>
    </source>
</evidence>